<dbReference type="InterPro" id="IPR029052">
    <property type="entry name" value="Metallo-depent_PP-like"/>
</dbReference>
<evidence type="ECO:0000313" key="3">
    <source>
        <dbReference type="EMBL" id="CAB5230540.1"/>
    </source>
</evidence>
<dbReference type="EMBL" id="LR797428">
    <property type="protein sequence ID" value="CAB4215535.1"/>
    <property type="molecule type" value="Genomic_DNA"/>
</dbReference>
<evidence type="ECO:0000313" key="2">
    <source>
        <dbReference type="EMBL" id="CAB4215535.1"/>
    </source>
</evidence>
<dbReference type="SUPFAM" id="SSF56300">
    <property type="entry name" value="Metallo-dependent phosphatases"/>
    <property type="match status" value="1"/>
</dbReference>
<evidence type="ECO:0000313" key="1">
    <source>
        <dbReference type="EMBL" id="CAB4184572.1"/>
    </source>
</evidence>
<protein>
    <recommendedName>
        <fullName evidence="4">Calcineurin-like phosphoesterase domain, ApaH type</fullName>
    </recommendedName>
</protein>
<proteinExistence type="predicted"/>
<reference evidence="2" key="1">
    <citation type="submission" date="2020-05" db="EMBL/GenBank/DDBJ databases">
        <authorList>
            <person name="Chiriac C."/>
            <person name="Salcher M."/>
            <person name="Ghai R."/>
            <person name="Kavagutti S V."/>
        </authorList>
    </citation>
    <scope>NUCLEOTIDE SEQUENCE</scope>
</reference>
<evidence type="ECO:0008006" key="4">
    <source>
        <dbReference type="Google" id="ProtNLM"/>
    </source>
</evidence>
<accession>A0A6J5SMG1</accession>
<sequence length="401" mass="43306">MNASAQMTEGLEEILQVQQEIDAAKRPERKHAEGWEPGVAWDGKQGTITTNALPAENAPDWSTILRVWGLNPDLFEVVEPVLFNVWGDPLGRLNRQWKGKVVQKRVAVDGDVAALIKEIKAHKPKRPALRTEGTALLVAISDLQMGKGEGGGSAGIVSRFLAGIDEVEARWRELVKAGRPLNRLVVVGLGDLVESCSGHYAMQAFQADLDRREQVTVVRRLMVKALTRWATFAPSIVVAAIPGNHGENRGNGGKSYTTFGDNDDIATLEQVGEVIRANPAYDHIAFAFPKNELTLTLDVCGTIVGLAHGHQMKGTAEAWWAKQALGLQPVGDAHLLLTGHYHHLMVKQSGARTHIQAPALDGGSQWFTEQAGVMAPAGMLTLVVGGGSWDDLKVMPCNAGN</sequence>
<organism evidence="2">
    <name type="scientific">uncultured Caudovirales phage</name>
    <dbReference type="NCBI Taxonomy" id="2100421"/>
    <lineage>
        <taxon>Viruses</taxon>
        <taxon>Duplodnaviria</taxon>
        <taxon>Heunggongvirae</taxon>
        <taxon>Uroviricota</taxon>
        <taxon>Caudoviricetes</taxon>
        <taxon>Peduoviridae</taxon>
        <taxon>Maltschvirus</taxon>
        <taxon>Maltschvirus maltsch</taxon>
    </lineage>
</organism>
<dbReference type="EMBL" id="LR798419">
    <property type="protein sequence ID" value="CAB5230540.1"/>
    <property type="molecule type" value="Genomic_DNA"/>
</dbReference>
<name>A0A6J5SMG1_9CAUD</name>
<gene>
    <name evidence="1" type="ORF">UFOVP1126_29</name>
    <name evidence="2" type="ORF">UFOVP1485_29</name>
    <name evidence="3" type="ORF">UFOVP1573_30</name>
</gene>
<dbReference type="EMBL" id="LR797069">
    <property type="protein sequence ID" value="CAB4184572.1"/>
    <property type="molecule type" value="Genomic_DNA"/>
</dbReference>